<dbReference type="SUPFAM" id="SSF53098">
    <property type="entry name" value="Ribonuclease H-like"/>
    <property type="match status" value="1"/>
</dbReference>
<gene>
    <name evidence="1" type="ORF">KI387_043683</name>
</gene>
<accession>A0AA38H2V4</accession>
<comment type="caution">
    <text evidence="1">The sequence shown here is derived from an EMBL/GenBank/DDBJ whole genome shotgun (WGS) entry which is preliminary data.</text>
</comment>
<evidence type="ECO:0008006" key="3">
    <source>
        <dbReference type="Google" id="ProtNLM"/>
    </source>
</evidence>
<organism evidence="1 2">
    <name type="scientific">Taxus chinensis</name>
    <name type="common">Chinese yew</name>
    <name type="synonym">Taxus wallichiana var. chinensis</name>
    <dbReference type="NCBI Taxonomy" id="29808"/>
    <lineage>
        <taxon>Eukaryota</taxon>
        <taxon>Viridiplantae</taxon>
        <taxon>Streptophyta</taxon>
        <taxon>Embryophyta</taxon>
        <taxon>Tracheophyta</taxon>
        <taxon>Spermatophyta</taxon>
        <taxon>Pinopsida</taxon>
        <taxon>Pinidae</taxon>
        <taxon>Conifers II</taxon>
        <taxon>Cupressales</taxon>
        <taxon>Taxaceae</taxon>
        <taxon>Taxus</taxon>
    </lineage>
</organism>
<evidence type="ECO:0000313" key="1">
    <source>
        <dbReference type="EMBL" id="KAH9332102.1"/>
    </source>
</evidence>
<name>A0AA38H2V4_TAXCH</name>
<dbReference type="GO" id="GO:0003676">
    <property type="term" value="F:nucleic acid binding"/>
    <property type="evidence" value="ECO:0007669"/>
    <property type="project" value="InterPro"/>
</dbReference>
<evidence type="ECO:0000313" key="2">
    <source>
        <dbReference type="Proteomes" id="UP000824469"/>
    </source>
</evidence>
<keyword evidence="2" id="KW-1185">Reference proteome</keyword>
<dbReference type="Gene3D" id="3.30.420.10">
    <property type="entry name" value="Ribonuclease H-like superfamily/Ribonuclease H"/>
    <property type="match status" value="1"/>
</dbReference>
<proteinExistence type="predicted"/>
<dbReference type="AlphaFoldDB" id="A0AA38H2V4"/>
<dbReference type="InterPro" id="IPR012337">
    <property type="entry name" value="RNaseH-like_sf"/>
</dbReference>
<protein>
    <recommendedName>
        <fullName evidence="3">Integrase catalytic domain-containing protein</fullName>
    </recommendedName>
</protein>
<feature type="non-terminal residue" evidence="1">
    <location>
        <position position="61"/>
    </location>
</feature>
<dbReference type="Proteomes" id="UP000824469">
    <property type="component" value="Unassembled WGS sequence"/>
</dbReference>
<dbReference type="EMBL" id="JAHRHJ020000001">
    <property type="protein sequence ID" value="KAH9332102.1"/>
    <property type="molecule type" value="Genomic_DNA"/>
</dbReference>
<sequence>KSEAFETFKKFKVAVEKENGRHIRTLCSNQGGEFTSDEFRDYLQTHGIHRQCLLHTHRSKM</sequence>
<feature type="non-terminal residue" evidence="1">
    <location>
        <position position="1"/>
    </location>
</feature>
<reference evidence="1 2" key="1">
    <citation type="journal article" date="2021" name="Nat. Plants">
        <title>The Taxus genome provides insights into paclitaxel biosynthesis.</title>
        <authorList>
            <person name="Xiong X."/>
            <person name="Gou J."/>
            <person name="Liao Q."/>
            <person name="Li Y."/>
            <person name="Zhou Q."/>
            <person name="Bi G."/>
            <person name="Li C."/>
            <person name="Du R."/>
            <person name="Wang X."/>
            <person name="Sun T."/>
            <person name="Guo L."/>
            <person name="Liang H."/>
            <person name="Lu P."/>
            <person name="Wu Y."/>
            <person name="Zhang Z."/>
            <person name="Ro D.K."/>
            <person name="Shang Y."/>
            <person name="Huang S."/>
            <person name="Yan J."/>
        </authorList>
    </citation>
    <scope>NUCLEOTIDE SEQUENCE [LARGE SCALE GENOMIC DNA]</scope>
    <source>
        <strain evidence="1">Ta-2019</strain>
    </source>
</reference>
<dbReference type="InterPro" id="IPR036397">
    <property type="entry name" value="RNaseH_sf"/>
</dbReference>